<name>A0A235EQK0_9BURK</name>
<gene>
    <name evidence="4" type="ORF">CBY09_05620</name>
</gene>
<dbReference type="Gene3D" id="1.25.40.20">
    <property type="entry name" value="Ankyrin repeat-containing domain"/>
    <property type="match status" value="1"/>
</dbReference>
<evidence type="ECO:0000313" key="5">
    <source>
        <dbReference type="Proteomes" id="UP000215441"/>
    </source>
</evidence>
<evidence type="ECO:0000313" key="4">
    <source>
        <dbReference type="EMBL" id="OYD51304.1"/>
    </source>
</evidence>
<dbReference type="PROSITE" id="PS50088">
    <property type="entry name" value="ANK_REPEAT"/>
    <property type="match status" value="1"/>
</dbReference>
<evidence type="ECO:0000256" key="2">
    <source>
        <dbReference type="ARBA" id="ARBA00023043"/>
    </source>
</evidence>
<accession>A0A235EQK0</accession>
<reference evidence="4 5" key="1">
    <citation type="submission" date="2017-07" db="EMBL/GenBank/DDBJ databases">
        <title>Acidovorax KNDSW TSA 6 genome sequence and assembly.</title>
        <authorList>
            <person name="Mayilraj S."/>
        </authorList>
    </citation>
    <scope>NUCLEOTIDE SEQUENCE [LARGE SCALE GENOMIC DNA]</scope>
    <source>
        <strain evidence="4 5">KNDSW-TSA6</strain>
    </source>
</reference>
<comment type="caution">
    <text evidence="4">The sequence shown here is derived from an EMBL/GenBank/DDBJ whole genome shotgun (WGS) entry which is preliminary data.</text>
</comment>
<sequence>MSAGDWKDMYAAAVAGDLALVRHHISAGVNPNYQHPEILCTPLVASLIHGHSEIAHYLLAHGADPGLRSDFDDMTPLEAARRYRRTEFIALLQARGAKEERKPFWWRWLPV</sequence>
<protein>
    <submittedName>
        <fullName evidence="4">Uncharacterized protein</fullName>
    </submittedName>
</protein>
<evidence type="ECO:0000256" key="3">
    <source>
        <dbReference type="PROSITE-ProRule" id="PRU00023"/>
    </source>
</evidence>
<dbReference type="SMART" id="SM00248">
    <property type="entry name" value="ANK"/>
    <property type="match status" value="3"/>
</dbReference>
<keyword evidence="5" id="KW-1185">Reference proteome</keyword>
<feature type="repeat" description="ANK" evidence="3">
    <location>
        <begin position="41"/>
        <end position="70"/>
    </location>
</feature>
<evidence type="ECO:0000256" key="1">
    <source>
        <dbReference type="ARBA" id="ARBA00022737"/>
    </source>
</evidence>
<dbReference type="OrthoDB" id="1164153at2"/>
<dbReference type="InterPro" id="IPR002110">
    <property type="entry name" value="Ankyrin_rpt"/>
</dbReference>
<dbReference type="EMBL" id="NOIG01000004">
    <property type="protein sequence ID" value="OYD51304.1"/>
    <property type="molecule type" value="Genomic_DNA"/>
</dbReference>
<dbReference type="Proteomes" id="UP000215441">
    <property type="component" value="Unassembled WGS sequence"/>
</dbReference>
<dbReference type="PANTHER" id="PTHR24171">
    <property type="entry name" value="ANKYRIN REPEAT DOMAIN-CONTAINING PROTEIN 39-RELATED"/>
    <property type="match status" value="1"/>
</dbReference>
<dbReference type="RefSeq" id="WP_094287268.1">
    <property type="nucleotide sequence ID" value="NZ_JAMXHW010000004.1"/>
</dbReference>
<dbReference type="InterPro" id="IPR036770">
    <property type="entry name" value="Ankyrin_rpt-contain_sf"/>
</dbReference>
<keyword evidence="1" id="KW-0677">Repeat</keyword>
<proteinExistence type="predicted"/>
<dbReference type="AlphaFoldDB" id="A0A235EQK0"/>
<organism evidence="4 5">
    <name type="scientific">Acidovorax kalamii</name>
    <dbReference type="NCBI Taxonomy" id="2004485"/>
    <lineage>
        <taxon>Bacteria</taxon>
        <taxon>Pseudomonadati</taxon>
        <taxon>Pseudomonadota</taxon>
        <taxon>Betaproteobacteria</taxon>
        <taxon>Burkholderiales</taxon>
        <taxon>Comamonadaceae</taxon>
        <taxon>Acidovorax</taxon>
    </lineage>
</organism>
<keyword evidence="2 3" id="KW-0040">ANK repeat</keyword>
<dbReference type="Pfam" id="PF12796">
    <property type="entry name" value="Ank_2"/>
    <property type="match status" value="1"/>
</dbReference>
<dbReference type="SUPFAM" id="SSF48403">
    <property type="entry name" value="Ankyrin repeat"/>
    <property type="match status" value="1"/>
</dbReference>